<dbReference type="PROSITE" id="PS51387">
    <property type="entry name" value="FAD_PCMH"/>
    <property type="match status" value="1"/>
</dbReference>
<dbReference type="Pfam" id="PF04030">
    <property type="entry name" value="ALO"/>
    <property type="match status" value="1"/>
</dbReference>
<dbReference type="AlphaFoldDB" id="A0A915D0Y3"/>
<dbReference type="SUPFAM" id="SSF56176">
    <property type="entry name" value="FAD-binding/transporter-associated domain-like"/>
    <property type="match status" value="1"/>
</dbReference>
<evidence type="ECO:0000313" key="6">
    <source>
        <dbReference type="WBParaSite" id="jg14301"/>
    </source>
</evidence>
<evidence type="ECO:0000256" key="2">
    <source>
        <dbReference type="SAM" id="MobiDB-lite"/>
    </source>
</evidence>
<dbReference type="Proteomes" id="UP000887574">
    <property type="component" value="Unplaced"/>
</dbReference>
<dbReference type="GO" id="GO:0016020">
    <property type="term" value="C:membrane"/>
    <property type="evidence" value="ECO:0007669"/>
    <property type="project" value="InterPro"/>
</dbReference>
<proteinExistence type="predicted"/>
<dbReference type="Gene3D" id="3.30.465.10">
    <property type="match status" value="1"/>
</dbReference>
<dbReference type="Gene3D" id="3.30.43.10">
    <property type="entry name" value="Uridine Diphospho-n-acetylenolpyruvylglucosamine Reductase, domain 2"/>
    <property type="match status" value="1"/>
</dbReference>
<dbReference type="PANTHER" id="PTHR43762:SF1">
    <property type="entry name" value="D-ARABINONO-1,4-LACTONE OXIDASE"/>
    <property type="match status" value="1"/>
</dbReference>
<feature type="chain" id="PRO_5037478992" evidence="3">
    <location>
        <begin position="20"/>
        <end position="548"/>
    </location>
</feature>
<reference evidence="6" key="1">
    <citation type="submission" date="2022-11" db="UniProtKB">
        <authorList>
            <consortium name="WormBaseParasite"/>
        </authorList>
    </citation>
    <scope>IDENTIFICATION</scope>
</reference>
<name>A0A915D0Y3_9BILA</name>
<dbReference type="Pfam" id="PF01565">
    <property type="entry name" value="FAD_binding_4"/>
    <property type="match status" value="1"/>
</dbReference>
<evidence type="ECO:0000313" key="5">
    <source>
        <dbReference type="Proteomes" id="UP000887574"/>
    </source>
</evidence>
<dbReference type="InterPro" id="IPR016169">
    <property type="entry name" value="FAD-bd_PCMH_sub2"/>
</dbReference>
<dbReference type="InterPro" id="IPR006094">
    <property type="entry name" value="Oxid_FAD_bind_N"/>
</dbReference>
<dbReference type="Gene3D" id="3.30.70.2520">
    <property type="match status" value="1"/>
</dbReference>
<sequence length="548" mass="59090">MKFVLISLLSLCLVTLLEAQAVSREGASQHVVNIPGFPPIKFLFHGLLYLDDLLQKSQLLLSTTKKSSGSTKPSGSSSSASTTANPSSSTAKPGASSSNGPATSIKPNGSTPTTQAPDSCPGCRAPLLNWGGNFNFSTQDIKYPTTTAGVQQLVKECKGKIRPVGTRHSFSEIANTNDTLICLVHMNLILSVDPSVPSVTVQAGITYTDLIPFLQSIGLAIPMMASLGEISIAGAINTAVHGSGAGIGNLATQVLGLQMVLADGSVVQYSKGQNDTELAAATVGLGALGIVTQVTLQAQPTYNLAINVFENMDMSVLDTQLYNITHSGYAINMWSTFGTPGVLDQVWITTKVDSNGVNAYGNVSQLYGAPAATAQSSPIAALPPTYVVPQMGIVGPYYERLTDYDLGLSGQEGQQTQSEYYVDFDDFVPALKALQTLSAEINAVVYVALFRITEKDELWMSPQYKKTTMAIHFSWQPKLDQVMALLPKIEAALAPFNPIPHWGKLYTLKPEQYLPLLPKYPEWREQVELHDPTHKFRNKWLEENIFVV</sequence>
<feature type="compositionally biased region" description="Low complexity" evidence="2">
    <location>
        <begin position="64"/>
        <end position="98"/>
    </location>
</feature>
<dbReference type="InterPro" id="IPR016166">
    <property type="entry name" value="FAD-bd_PCMH"/>
</dbReference>
<keyword evidence="3" id="KW-0732">Signal</keyword>
<keyword evidence="1" id="KW-0560">Oxidoreductase</keyword>
<feature type="domain" description="FAD-binding PCMH-type" evidence="4">
    <location>
        <begin position="134"/>
        <end position="301"/>
    </location>
</feature>
<dbReference type="WBParaSite" id="jg14301">
    <property type="protein sequence ID" value="jg14301"/>
    <property type="gene ID" value="jg14301"/>
</dbReference>
<dbReference type="PANTHER" id="PTHR43762">
    <property type="entry name" value="L-GULONOLACTONE OXIDASE"/>
    <property type="match status" value="1"/>
</dbReference>
<dbReference type="InterPro" id="IPR010031">
    <property type="entry name" value="FAD_lactone_oxidase-like"/>
</dbReference>
<dbReference type="InterPro" id="IPR036318">
    <property type="entry name" value="FAD-bd_PCMH-like_sf"/>
</dbReference>
<dbReference type="InterPro" id="IPR016167">
    <property type="entry name" value="FAD-bd_PCMH_sub1"/>
</dbReference>
<dbReference type="InterPro" id="IPR007173">
    <property type="entry name" value="ALO_C"/>
</dbReference>
<accession>A0A915D0Y3</accession>
<feature type="compositionally biased region" description="Polar residues" evidence="2">
    <location>
        <begin position="99"/>
        <end position="117"/>
    </location>
</feature>
<dbReference type="GO" id="GO:0003885">
    <property type="term" value="F:D-arabinono-1,4-lactone oxidase activity"/>
    <property type="evidence" value="ECO:0007669"/>
    <property type="project" value="InterPro"/>
</dbReference>
<feature type="region of interest" description="Disordered" evidence="2">
    <location>
        <begin position="64"/>
        <end position="119"/>
    </location>
</feature>
<evidence type="ECO:0000259" key="4">
    <source>
        <dbReference type="PROSITE" id="PS51387"/>
    </source>
</evidence>
<dbReference type="Gene3D" id="3.30.70.2530">
    <property type="match status" value="1"/>
</dbReference>
<dbReference type="GO" id="GO:0071949">
    <property type="term" value="F:FAD binding"/>
    <property type="evidence" value="ECO:0007669"/>
    <property type="project" value="InterPro"/>
</dbReference>
<evidence type="ECO:0000256" key="3">
    <source>
        <dbReference type="SAM" id="SignalP"/>
    </source>
</evidence>
<keyword evidence="5" id="KW-1185">Reference proteome</keyword>
<feature type="signal peptide" evidence="3">
    <location>
        <begin position="1"/>
        <end position="19"/>
    </location>
</feature>
<protein>
    <submittedName>
        <fullName evidence="6">FAD-binding PCMH-type domain-containing protein</fullName>
    </submittedName>
</protein>
<evidence type="ECO:0000256" key="1">
    <source>
        <dbReference type="ARBA" id="ARBA00023002"/>
    </source>
</evidence>
<organism evidence="5 6">
    <name type="scientific">Ditylenchus dipsaci</name>
    <dbReference type="NCBI Taxonomy" id="166011"/>
    <lineage>
        <taxon>Eukaryota</taxon>
        <taxon>Metazoa</taxon>
        <taxon>Ecdysozoa</taxon>
        <taxon>Nematoda</taxon>
        <taxon>Chromadorea</taxon>
        <taxon>Rhabditida</taxon>
        <taxon>Tylenchina</taxon>
        <taxon>Tylenchomorpha</taxon>
        <taxon>Sphaerularioidea</taxon>
        <taxon>Anguinidae</taxon>
        <taxon>Anguininae</taxon>
        <taxon>Ditylenchus</taxon>
    </lineage>
</organism>
<dbReference type="GO" id="GO:0080049">
    <property type="term" value="F:L-gulono-1,4-lactone dehydrogenase activity"/>
    <property type="evidence" value="ECO:0007669"/>
    <property type="project" value="TreeGrafter"/>
</dbReference>